<evidence type="ECO:0000313" key="8">
    <source>
        <dbReference type="EMBL" id="PEH38255.1"/>
    </source>
</evidence>
<evidence type="ECO:0000256" key="1">
    <source>
        <dbReference type="ARBA" id="ARBA00004167"/>
    </source>
</evidence>
<feature type="domain" description="Band 7" evidence="7">
    <location>
        <begin position="20"/>
        <end position="184"/>
    </location>
</feature>
<dbReference type="InterPro" id="IPR036013">
    <property type="entry name" value="Band_7/SPFH_dom_sf"/>
</dbReference>
<comment type="caution">
    <text evidence="8">The sequence shown here is derived from an EMBL/GenBank/DDBJ whole genome shotgun (WGS) entry which is preliminary data.</text>
</comment>
<name>A0A2A7S4N9_BURGA</name>
<dbReference type="Pfam" id="PF01145">
    <property type="entry name" value="Band_7"/>
    <property type="match status" value="1"/>
</dbReference>
<dbReference type="GO" id="GO:0008233">
    <property type="term" value="F:peptidase activity"/>
    <property type="evidence" value="ECO:0007669"/>
    <property type="project" value="UniProtKB-KW"/>
</dbReference>
<sequence length="301" mass="32047">MNRIVALVIALVVVAFIASSTVFIVDPRHAAVLSARGDGEPTVLGPGLHAKLPAPLQTAVLVDTRLQTLEWADPQSCTTADKQDVLVSPAVRYRIADPLKYYAKTEGGLRDAVDPLLASLKGALTQAFSTRSLVDAIGAQQAIADEAKRSLQTAAADYGVEIADVSLLRVDLPAAAAEAAYRRMSVAERERADTERAEGAADAERIKAEAGRQQQQILADGYQSAQQIKGEGDAKAASIAGEAFGRDPQFYQFYASLQAYRNTFHANDVIVVDPDSEFFRFMRGPTGGGASAAPAPAPRKH</sequence>
<dbReference type="GO" id="GO:0006508">
    <property type="term" value="P:proteolysis"/>
    <property type="evidence" value="ECO:0007669"/>
    <property type="project" value="UniProtKB-KW"/>
</dbReference>
<dbReference type="RefSeq" id="WP_098153952.1">
    <property type="nucleotide sequence ID" value="NZ_CADEQH010000002.1"/>
</dbReference>
<dbReference type="PIRSF" id="PIRSF005651">
    <property type="entry name" value="HflC"/>
    <property type="match status" value="1"/>
</dbReference>
<dbReference type="PANTHER" id="PTHR42911">
    <property type="entry name" value="MODULATOR OF FTSH PROTEASE HFLC"/>
    <property type="match status" value="1"/>
</dbReference>
<dbReference type="Proteomes" id="UP000220629">
    <property type="component" value="Unassembled WGS sequence"/>
</dbReference>
<keyword evidence="5" id="KW-0472">Membrane</keyword>
<reference evidence="9" key="1">
    <citation type="submission" date="2017-09" db="EMBL/GenBank/DDBJ databases">
        <title>FDA dAtabase for Regulatory Grade micrObial Sequences (FDA-ARGOS): Supporting development and validation of Infectious Disease Dx tests.</title>
        <authorList>
            <person name="Minogue T."/>
            <person name="Wolcott M."/>
            <person name="Wasieloski L."/>
            <person name="Aguilar W."/>
            <person name="Moore D."/>
            <person name="Tallon L."/>
            <person name="Sadzewicz L."/>
            <person name="Ott S."/>
            <person name="Zhao X."/>
            <person name="Nagaraj S."/>
            <person name="Vavikolanu K."/>
            <person name="Aluvathingal J."/>
            <person name="Nadendla S."/>
            <person name="Sichtig H."/>
        </authorList>
    </citation>
    <scope>NUCLEOTIDE SEQUENCE [LARGE SCALE GENOMIC DNA]</scope>
    <source>
        <strain evidence="9">FDAARGOS_390</strain>
    </source>
</reference>
<dbReference type="InterPro" id="IPR001107">
    <property type="entry name" value="Band_7"/>
</dbReference>
<protein>
    <recommendedName>
        <fullName evidence="6">Protein HflC</fullName>
    </recommendedName>
</protein>
<evidence type="ECO:0000313" key="9">
    <source>
        <dbReference type="Proteomes" id="UP000220629"/>
    </source>
</evidence>
<comment type="subcellular location">
    <subcellularLocation>
        <location evidence="1">Membrane</location>
        <topology evidence="1">Single-pass membrane protein</topology>
    </subcellularLocation>
</comment>
<keyword evidence="4" id="KW-1133">Transmembrane helix</keyword>
<dbReference type="PANTHER" id="PTHR42911:SF1">
    <property type="entry name" value="MODULATOR OF FTSH PROTEASE HFLC"/>
    <property type="match status" value="1"/>
</dbReference>
<comment type="function">
    <text evidence="6">HflC and HflK could regulate a protease.</text>
</comment>
<evidence type="ECO:0000256" key="2">
    <source>
        <dbReference type="ARBA" id="ARBA00007862"/>
    </source>
</evidence>
<evidence type="ECO:0000256" key="3">
    <source>
        <dbReference type="ARBA" id="ARBA00022692"/>
    </source>
</evidence>
<keyword evidence="8" id="KW-0378">Hydrolase</keyword>
<dbReference type="SUPFAM" id="SSF117892">
    <property type="entry name" value="Band 7/SPFH domain"/>
    <property type="match status" value="1"/>
</dbReference>
<dbReference type="AlphaFoldDB" id="A0A2A7S4N9"/>
<evidence type="ECO:0000256" key="5">
    <source>
        <dbReference type="ARBA" id="ARBA00023136"/>
    </source>
</evidence>
<dbReference type="SMART" id="SM00244">
    <property type="entry name" value="PHB"/>
    <property type="match status" value="1"/>
</dbReference>
<gene>
    <name evidence="8" type="ORF">CRM94_27990</name>
</gene>
<proteinExistence type="inferred from homology"/>
<dbReference type="Gene3D" id="3.30.479.30">
    <property type="entry name" value="Band 7 domain"/>
    <property type="match status" value="1"/>
</dbReference>
<keyword evidence="8" id="KW-0645">Protease</keyword>
<dbReference type="EMBL" id="PDDY01000004">
    <property type="protein sequence ID" value="PEH38255.1"/>
    <property type="molecule type" value="Genomic_DNA"/>
</dbReference>
<accession>A0A2A7S4N9</accession>
<evidence type="ECO:0000259" key="7">
    <source>
        <dbReference type="SMART" id="SM00244"/>
    </source>
</evidence>
<organism evidence="8 9">
    <name type="scientific">Burkholderia gladioli</name>
    <name type="common">Pseudomonas marginata</name>
    <name type="synonym">Phytomonas marginata</name>
    <dbReference type="NCBI Taxonomy" id="28095"/>
    <lineage>
        <taxon>Bacteria</taxon>
        <taxon>Pseudomonadati</taxon>
        <taxon>Pseudomonadota</taxon>
        <taxon>Betaproteobacteria</taxon>
        <taxon>Burkholderiales</taxon>
        <taxon>Burkholderiaceae</taxon>
        <taxon>Burkholderia</taxon>
    </lineage>
</organism>
<dbReference type="InterPro" id="IPR010200">
    <property type="entry name" value="HflC"/>
</dbReference>
<dbReference type="GO" id="GO:0016020">
    <property type="term" value="C:membrane"/>
    <property type="evidence" value="ECO:0007669"/>
    <property type="project" value="UniProtKB-SubCell"/>
</dbReference>
<comment type="similarity">
    <text evidence="2 6">Belongs to the band 7/mec-2 family. HflC subfamily.</text>
</comment>
<evidence type="ECO:0000256" key="4">
    <source>
        <dbReference type="ARBA" id="ARBA00022989"/>
    </source>
</evidence>
<keyword evidence="3" id="KW-0812">Transmembrane</keyword>
<dbReference type="CDD" id="cd03405">
    <property type="entry name" value="SPFH_HflC"/>
    <property type="match status" value="1"/>
</dbReference>
<evidence type="ECO:0000256" key="6">
    <source>
        <dbReference type="PIRNR" id="PIRNR005651"/>
    </source>
</evidence>